<evidence type="ECO:0000256" key="3">
    <source>
        <dbReference type="ARBA" id="ARBA00022989"/>
    </source>
</evidence>
<feature type="compositionally biased region" description="Low complexity" evidence="5">
    <location>
        <begin position="13"/>
        <end position="24"/>
    </location>
</feature>
<evidence type="ECO:0000259" key="7">
    <source>
        <dbReference type="Pfam" id="PF04932"/>
    </source>
</evidence>
<sequence>MTAPTTTPAGVIAAPGTGAADGTGADAGPRTWALPGAVILLAFLVPGNIVLPGPLKSNGAPANLVSLVCLGLAVAGLFLDRRWTRRAAPAPATAEAPTGSLRLPAAGVGLLLYLAGAVVLYGVALAGPLTRDETAGALRSLVSVFGAAGVALYVWALVRTRADRHRLAACIVAGGAFSAVVSMLGLVGLLPGWVDVVRGLGLVENTRTLREVVRFDVLRSRGTAEHPIEYSVGLALALPFALHLARHSLTRSGRVLAVLATVLIVVGIPLAVSRSGVLGLAVGLAVAVSAWRPAEKLGVLLVAVLGSVAAWLAFPTTIAAVVDAFTLAQEDNSVTGRLDDYAVVDELFREHPWLGLGAGVYRPETGGVFLDNTWLGTLVGGGIVGCVVLALLFLLPAAQAWDAGVVAEDEVDRSFSRTLLAALAVVLLTTATSDMFSFQQATVVLMVVVGLLAAPPPIPGAVRPLVTETR</sequence>
<gene>
    <name evidence="8" type="ORF">ACFFVI_16255</name>
</gene>
<keyword evidence="8" id="KW-0436">Ligase</keyword>
<feature type="domain" description="O-antigen ligase-related" evidence="7">
    <location>
        <begin position="259"/>
        <end position="389"/>
    </location>
</feature>
<feature type="transmembrane region" description="Helical" evidence="6">
    <location>
        <begin position="32"/>
        <end position="51"/>
    </location>
</feature>
<dbReference type="GO" id="GO:0016874">
    <property type="term" value="F:ligase activity"/>
    <property type="evidence" value="ECO:0007669"/>
    <property type="project" value="UniProtKB-KW"/>
</dbReference>
<name>A0ABV5LWU0_9ACTN</name>
<keyword evidence="2 6" id="KW-0812">Transmembrane</keyword>
<accession>A0ABV5LWU0</accession>
<reference evidence="8 9" key="1">
    <citation type="submission" date="2024-09" db="EMBL/GenBank/DDBJ databases">
        <authorList>
            <person name="Sun Q."/>
            <person name="Mori K."/>
        </authorList>
    </citation>
    <scope>NUCLEOTIDE SEQUENCE [LARGE SCALE GENOMIC DNA]</scope>
    <source>
        <strain evidence="8 9">TISTR 1856</strain>
    </source>
</reference>
<keyword evidence="4 6" id="KW-0472">Membrane</keyword>
<feature type="transmembrane region" description="Helical" evidence="6">
    <location>
        <begin position="299"/>
        <end position="322"/>
    </location>
</feature>
<feature type="transmembrane region" description="Helical" evidence="6">
    <location>
        <begin position="136"/>
        <end position="155"/>
    </location>
</feature>
<dbReference type="PANTHER" id="PTHR37422">
    <property type="entry name" value="TEICHURONIC ACID BIOSYNTHESIS PROTEIN TUAE"/>
    <property type="match status" value="1"/>
</dbReference>
<keyword evidence="9" id="KW-1185">Reference proteome</keyword>
<comment type="caution">
    <text evidence="8">The sequence shown here is derived from an EMBL/GenBank/DDBJ whole genome shotgun (WGS) entry which is preliminary data.</text>
</comment>
<evidence type="ECO:0000256" key="5">
    <source>
        <dbReference type="SAM" id="MobiDB-lite"/>
    </source>
</evidence>
<evidence type="ECO:0000256" key="6">
    <source>
        <dbReference type="SAM" id="Phobius"/>
    </source>
</evidence>
<feature type="transmembrane region" description="Helical" evidence="6">
    <location>
        <begin position="374"/>
        <end position="398"/>
    </location>
</feature>
<dbReference type="PANTHER" id="PTHR37422:SF13">
    <property type="entry name" value="LIPOPOLYSACCHARIDE BIOSYNTHESIS PROTEIN PA4999-RELATED"/>
    <property type="match status" value="1"/>
</dbReference>
<keyword evidence="3 6" id="KW-1133">Transmembrane helix</keyword>
<dbReference type="Proteomes" id="UP001589748">
    <property type="component" value="Unassembled WGS sequence"/>
</dbReference>
<comment type="subcellular location">
    <subcellularLocation>
        <location evidence="1">Membrane</location>
        <topology evidence="1">Multi-pass membrane protein</topology>
    </subcellularLocation>
</comment>
<proteinExistence type="predicted"/>
<evidence type="ECO:0000313" key="8">
    <source>
        <dbReference type="EMBL" id="MFB9378519.1"/>
    </source>
</evidence>
<dbReference type="InterPro" id="IPR051533">
    <property type="entry name" value="WaaL-like"/>
</dbReference>
<evidence type="ECO:0000256" key="2">
    <source>
        <dbReference type="ARBA" id="ARBA00022692"/>
    </source>
</evidence>
<feature type="transmembrane region" description="Helical" evidence="6">
    <location>
        <begin position="101"/>
        <end position="124"/>
    </location>
</feature>
<feature type="transmembrane region" description="Helical" evidence="6">
    <location>
        <begin position="63"/>
        <end position="80"/>
    </location>
</feature>
<dbReference type="Pfam" id="PF04932">
    <property type="entry name" value="Wzy_C"/>
    <property type="match status" value="1"/>
</dbReference>
<feature type="transmembrane region" description="Helical" evidence="6">
    <location>
        <begin position="167"/>
        <end position="190"/>
    </location>
</feature>
<dbReference type="InterPro" id="IPR007016">
    <property type="entry name" value="O-antigen_ligase-rel_domated"/>
</dbReference>
<feature type="region of interest" description="Disordered" evidence="5">
    <location>
        <begin position="1"/>
        <end position="24"/>
    </location>
</feature>
<feature type="transmembrane region" description="Helical" evidence="6">
    <location>
        <begin position="444"/>
        <end position="466"/>
    </location>
</feature>
<evidence type="ECO:0000313" key="9">
    <source>
        <dbReference type="Proteomes" id="UP001589748"/>
    </source>
</evidence>
<feature type="transmembrane region" description="Helical" evidence="6">
    <location>
        <begin position="419"/>
        <end position="438"/>
    </location>
</feature>
<evidence type="ECO:0000256" key="1">
    <source>
        <dbReference type="ARBA" id="ARBA00004141"/>
    </source>
</evidence>
<organism evidence="8 9">
    <name type="scientific">Kineococcus gynurae</name>
    <dbReference type="NCBI Taxonomy" id="452979"/>
    <lineage>
        <taxon>Bacteria</taxon>
        <taxon>Bacillati</taxon>
        <taxon>Actinomycetota</taxon>
        <taxon>Actinomycetes</taxon>
        <taxon>Kineosporiales</taxon>
        <taxon>Kineosporiaceae</taxon>
        <taxon>Kineococcus</taxon>
    </lineage>
</organism>
<protein>
    <submittedName>
        <fullName evidence="8">O-antigen ligase family protein</fullName>
    </submittedName>
</protein>
<feature type="transmembrane region" description="Helical" evidence="6">
    <location>
        <begin position="252"/>
        <end position="270"/>
    </location>
</feature>
<dbReference type="EMBL" id="JBHMDM010000007">
    <property type="protein sequence ID" value="MFB9378519.1"/>
    <property type="molecule type" value="Genomic_DNA"/>
</dbReference>
<evidence type="ECO:0000256" key="4">
    <source>
        <dbReference type="ARBA" id="ARBA00023136"/>
    </source>
</evidence>